<dbReference type="InterPro" id="IPR007244">
    <property type="entry name" value="Naa35_N"/>
</dbReference>
<evidence type="ECO:0000313" key="6">
    <source>
        <dbReference type="EMBL" id="RFU32680.1"/>
    </source>
</evidence>
<dbReference type="OrthoDB" id="269405at2759"/>
<evidence type="ECO:0000256" key="2">
    <source>
        <dbReference type="ARBA" id="ARBA00006289"/>
    </source>
</evidence>
<dbReference type="Pfam" id="PF25789">
    <property type="entry name" value="TPR_NAA35"/>
    <property type="match status" value="1"/>
</dbReference>
<dbReference type="STRING" id="5539.A0A3E2HGX2"/>
<dbReference type="PANTHER" id="PTHR21373">
    <property type="entry name" value="GLUCOSE REPRESSIBLE PROTEIN MAK10"/>
    <property type="match status" value="1"/>
</dbReference>
<evidence type="ECO:0000256" key="1">
    <source>
        <dbReference type="ARBA" id="ARBA00004496"/>
    </source>
</evidence>
<accession>A0A3E2HGX2</accession>
<evidence type="ECO:0000313" key="7">
    <source>
        <dbReference type="Proteomes" id="UP000258309"/>
    </source>
</evidence>
<sequence length="763" mass="87037">MHSDGIATISHHVASLNIDNPPTSPPFFAEYESAPPPAPNLQSRGVIASNITEQFKHAAQKLDVGQLIKDPYFTLFESVSALEIMDPKMDSGCLEPGETLEDDYDFGRSLLPEEVLGIIDQLLYQEMAWHKGHPLSQTIFTSLYIDRLLVPIPPSVDQTYFNRNENSSLDESLTMRVLRAYCLGLIKTCCYVNNRIKSEHYFEEEDFVTHTFNRNLLENIGHDLILQFINETADLVSQSDTISSESKKALCSRLRFRAKILTVVDMAEMRTSTEVKSHWEELLSCIPDLRESVHLGKAVPSSFSVKLQRNLASTVPPRPIVEVSKEAAFNHLEKLCRDGCEVVDVLKYHDSHSLMTFVSLFQARKPQPSVYIRTLLQHYLFGDMVILGKMSIRQLLDDDLASVVLPAHKLLDPTNDEVEHPSDPRFNMANRMEIFRSRAAQSYLDIARTFCQNRCRIRRTLCHSITDWDTLQFDAEELDQQLREFTKEEPILDPTISYEPIYGFHLSSWAYFYKLRQMEWVIQLGFELETYQTNELAGMYWYLQYVAKNRSRHLERIKGVTVRNFSTSQRADTSASSKVAEFEKSVSFINFSMLDAASIYGFADALSILYTVLNRLSLMSSSYRPYSDDLMRYELRMKPFLSIGLPEVLPFDEFVSTVTQPRESTLDLLNFAGESIAASKRGFEMLSKLNAEDAYCQGSHESWIKNIKDCLKACIFAGIAISGVKKAVEKAKNGKLNIKVEIPDSEKAYHPWWIVPKIVPATA</sequence>
<organism evidence="6 7">
    <name type="scientific">Scytalidium lignicola</name>
    <name type="common">Hyphomycete</name>
    <dbReference type="NCBI Taxonomy" id="5539"/>
    <lineage>
        <taxon>Eukaryota</taxon>
        <taxon>Fungi</taxon>
        <taxon>Dikarya</taxon>
        <taxon>Ascomycota</taxon>
        <taxon>Pezizomycotina</taxon>
        <taxon>Leotiomycetes</taxon>
        <taxon>Leotiomycetes incertae sedis</taxon>
        <taxon>Scytalidium</taxon>
    </lineage>
</organism>
<evidence type="ECO:0000256" key="3">
    <source>
        <dbReference type="ARBA" id="ARBA00022490"/>
    </source>
</evidence>
<dbReference type="OMA" id="QMEWIVQ"/>
<dbReference type="AlphaFoldDB" id="A0A3E2HGX2"/>
<feature type="domain" description="NAA35-like TPR repeats" evidence="5">
    <location>
        <begin position="342"/>
        <end position="753"/>
    </location>
</feature>
<comment type="caution">
    <text evidence="6">The sequence shown here is derived from an EMBL/GenBank/DDBJ whole genome shotgun (WGS) entry which is preliminary data.</text>
</comment>
<evidence type="ECO:0000259" key="4">
    <source>
        <dbReference type="Pfam" id="PF04112"/>
    </source>
</evidence>
<dbReference type="PANTHER" id="PTHR21373:SF0">
    <property type="entry name" value="N-ALPHA-ACETYLTRANSFERASE 35, NATC AUXILIARY SUBUNIT"/>
    <property type="match status" value="1"/>
</dbReference>
<reference evidence="6 7" key="1">
    <citation type="submission" date="2018-05" db="EMBL/GenBank/DDBJ databases">
        <title>Draft genome sequence of Scytalidium lignicola DSM 105466, a ubiquitous saprotrophic fungus.</title>
        <authorList>
            <person name="Buettner E."/>
            <person name="Gebauer A.M."/>
            <person name="Hofrichter M."/>
            <person name="Liers C."/>
            <person name="Kellner H."/>
        </authorList>
    </citation>
    <scope>NUCLEOTIDE SEQUENCE [LARGE SCALE GENOMIC DNA]</scope>
    <source>
        <strain evidence="6 7">DSM 105466</strain>
    </source>
</reference>
<name>A0A3E2HGX2_SCYLI</name>
<keyword evidence="3" id="KW-0963">Cytoplasm</keyword>
<comment type="subcellular location">
    <subcellularLocation>
        <location evidence="1">Cytoplasm</location>
    </subcellularLocation>
</comment>
<keyword evidence="7" id="KW-1185">Reference proteome</keyword>
<dbReference type="InterPro" id="IPR057983">
    <property type="entry name" value="NAA35-like_N"/>
</dbReference>
<dbReference type="EMBL" id="NCSJ02000050">
    <property type="protein sequence ID" value="RFU32680.1"/>
    <property type="molecule type" value="Genomic_DNA"/>
</dbReference>
<feature type="domain" description="NAA35-like N-terminal" evidence="4">
    <location>
        <begin position="65"/>
        <end position="225"/>
    </location>
</feature>
<dbReference type="InterPro" id="IPR057982">
    <property type="entry name" value="TPR_NAA35"/>
</dbReference>
<dbReference type="Pfam" id="PF04112">
    <property type="entry name" value="Mak10"/>
    <property type="match status" value="1"/>
</dbReference>
<protein>
    <submittedName>
        <fullName evidence="6">Uncharacterized protein</fullName>
    </submittedName>
</protein>
<gene>
    <name evidence="6" type="ORF">B7463_g3668</name>
</gene>
<feature type="non-terminal residue" evidence="6">
    <location>
        <position position="1"/>
    </location>
</feature>
<evidence type="ECO:0000259" key="5">
    <source>
        <dbReference type="Pfam" id="PF25789"/>
    </source>
</evidence>
<dbReference type="Proteomes" id="UP000258309">
    <property type="component" value="Unassembled WGS sequence"/>
</dbReference>
<proteinExistence type="inferred from homology"/>
<feature type="non-terminal residue" evidence="6">
    <location>
        <position position="763"/>
    </location>
</feature>
<dbReference type="GO" id="GO:0031417">
    <property type="term" value="C:NatC complex"/>
    <property type="evidence" value="ECO:0007669"/>
    <property type="project" value="InterPro"/>
</dbReference>
<comment type="similarity">
    <text evidence="2">Belongs to the MAK10 family.</text>
</comment>